<proteinExistence type="predicted"/>
<protein>
    <submittedName>
        <fullName evidence="2">Uncharacterized protein</fullName>
    </submittedName>
</protein>
<reference evidence="2 3" key="1">
    <citation type="submission" date="2020-08" db="EMBL/GenBank/DDBJ databases">
        <title>Genemic of Streptomyces polyaspartic.</title>
        <authorList>
            <person name="Liu W."/>
        </authorList>
    </citation>
    <scope>NUCLEOTIDE SEQUENCE [LARGE SCALE GENOMIC DNA]</scope>
    <source>
        <strain evidence="2 3">TRM66268-LWL</strain>
    </source>
</reference>
<dbReference type="Proteomes" id="UP000642284">
    <property type="component" value="Unassembled WGS sequence"/>
</dbReference>
<evidence type="ECO:0000256" key="1">
    <source>
        <dbReference type="SAM" id="MobiDB-lite"/>
    </source>
</evidence>
<accession>A0ABR7SW74</accession>
<sequence length="496" mass="52585">MLAQVQDNLSMSLANATSSNAPGIDAWQREVIAAGDKQFPIREGLQGPYGYQIASSLMQKGKFDSGFLNDYGTSLIEFERKKGNDSVLGEPGNLWETPFQLDYPPSDKPSDPVAGFLDGLAHNPEASVEFFGKSTSGGGLDDVNNLAYLSGVPEAGSDAVENPRKWPEGEDGKPIGYASLGHALESATLGYAYDDKTPEIPSLKGEDAIAAREKRTDLMHRVVDHYNTADVIDGQPGMRDSLAKMASGHIGSLTYSVAGFGDSAKQDHLSGVNDLFGVQDHRLQDFGKNDSAAFLSALASDQDSYATVSAAEQLYGSSVIAAQDNKTDAMDAGLYSVKVHGMLDEARFEAIGKEFADDEAARNKELEKSAEWRNFLGSAVTGAAVGVGTALAVPTGGAALIAVPIAIETLGGALDTAWANNTVDWLEEREYDNSADSVKGIKAAERAGEHAAMTPLMNYAESQGLSPGEVRQLERNGSTLYSEGKGLTDTDNARGH</sequence>
<organism evidence="2 3">
    <name type="scientific">Streptomyces polyasparticus</name>
    <dbReference type="NCBI Taxonomy" id="2767826"/>
    <lineage>
        <taxon>Bacteria</taxon>
        <taxon>Bacillati</taxon>
        <taxon>Actinomycetota</taxon>
        <taxon>Actinomycetes</taxon>
        <taxon>Kitasatosporales</taxon>
        <taxon>Streptomycetaceae</taxon>
        <taxon>Streptomyces</taxon>
    </lineage>
</organism>
<evidence type="ECO:0000313" key="3">
    <source>
        <dbReference type="Proteomes" id="UP000642284"/>
    </source>
</evidence>
<keyword evidence="3" id="KW-1185">Reference proteome</keyword>
<dbReference type="EMBL" id="JACTVJ010000035">
    <property type="protein sequence ID" value="MBC9719144.1"/>
    <property type="molecule type" value="Genomic_DNA"/>
</dbReference>
<feature type="compositionally biased region" description="Basic and acidic residues" evidence="1">
    <location>
        <begin position="486"/>
        <end position="496"/>
    </location>
</feature>
<gene>
    <name evidence="2" type="ORF">H9Y04_42200</name>
</gene>
<evidence type="ECO:0000313" key="2">
    <source>
        <dbReference type="EMBL" id="MBC9719144.1"/>
    </source>
</evidence>
<dbReference type="RefSeq" id="WP_187819570.1">
    <property type="nucleotide sequence ID" value="NZ_JACTVJ010000035.1"/>
</dbReference>
<feature type="region of interest" description="Disordered" evidence="1">
    <location>
        <begin position="463"/>
        <end position="496"/>
    </location>
</feature>
<name>A0ABR7SW74_9ACTN</name>
<comment type="caution">
    <text evidence="2">The sequence shown here is derived from an EMBL/GenBank/DDBJ whole genome shotgun (WGS) entry which is preliminary data.</text>
</comment>